<keyword evidence="4 9" id="KW-0808">Transferase</keyword>
<comment type="subcellular location">
    <subcellularLocation>
        <location evidence="1 9">Cytoplasm</location>
    </subcellularLocation>
</comment>
<organism evidence="11 13">
    <name type="scientific">Caldalkalibacillus thermarum (strain TA2.A1)</name>
    <dbReference type="NCBI Taxonomy" id="986075"/>
    <lineage>
        <taxon>Bacteria</taxon>
        <taxon>Bacillati</taxon>
        <taxon>Bacillota</taxon>
        <taxon>Bacilli</taxon>
        <taxon>Bacillales</taxon>
        <taxon>Bacillaceae</taxon>
        <taxon>Caldalkalibacillus</taxon>
    </lineage>
</organism>
<comment type="catalytic activity">
    <reaction evidence="9">
        <text>RNA(n+1) + phosphate = RNA(n) + a ribonucleoside 5'-diphosphate</text>
        <dbReference type="Rhea" id="RHEA:22096"/>
        <dbReference type="Rhea" id="RHEA-COMP:14527"/>
        <dbReference type="Rhea" id="RHEA-COMP:17342"/>
        <dbReference type="ChEBI" id="CHEBI:43474"/>
        <dbReference type="ChEBI" id="CHEBI:57930"/>
        <dbReference type="ChEBI" id="CHEBI:140395"/>
        <dbReference type="EC" id="2.7.7.8"/>
    </reaction>
</comment>
<keyword evidence="6 9" id="KW-0479">Metal-binding</keyword>
<keyword evidence="14" id="KW-1185">Reference proteome</keyword>
<feature type="domain" description="S1 motif" evidence="10">
    <location>
        <begin position="629"/>
        <end position="697"/>
    </location>
</feature>
<dbReference type="CDD" id="cd04472">
    <property type="entry name" value="S1_PNPase"/>
    <property type="match status" value="1"/>
</dbReference>
<dbReference type="EC" id="2.7.7.8" evidence="9"/>
<dbReference type="GO" id="GO:0006402">
    <property type="term" value="P:mRNA catabolic process"/>
    <property type="evidence" value="ECO:0007669"/>
    <property type="project" value="UniProtKB-UniRule"/>
</dbReference>
<accession>F5L9T6</accession>
<dbReference type="GO" id="GO:0005829">
    <property type="term" value="C:cytosol"/>
    <property type="evidence" value="ECO:0007669"/>
    <property type="project" value="UniProtKB-ARBA"/>
</dbReference>
<dbReference type="Proteomes" id="UP000010716">
    <property type="component" value="Unassembled WGS sequence"/>
</dbReference>
<dbReference type="NCBIfam" id="TIGR03591">
    <property type="entry name" value="polynuc_phos"/>
    <property type="match status" value="1"/>
</dbReference>
<dbReference type="FunFam" id="3.30.230.70:FF:000002">
    <property type="entry name" value="Polyribonucleotide nucleotidyltransferase"/>
    <property type="match status" value="1"/>
</dbReference>
<comment type="function">
    <text evidence="9">Involved in mRNA degradation. Catalyzes the phosphorolysis of single-stranded polyribonucleotides processively in the 3'- to 5'-direction.</text>
</comment>
<dbReference type="Pfam" id="PF03725">
    <property type="entry name" value="RNase_PH_C"/>
    <property type="match status" value="2"/>
</dbReference>
<dbReference type="CDD" id="cd11364">
    <property type="entry name" value="RNase_PH_PNPase_2"/>
    <property type="match status" value="1"/>
</dbReference>
<sequence length="712" mass="78970">MSHDDFKVYEMEWAGKPLRFEVGKMAKQANGAVLARYGDTAVLCTVTASKEPKDLDFFPLTVNYEERLYAVGKIPGGFIKREGRPSEKAVLASRLIDRPIRPLFPDGFRNEVHVISTVLSVDQDCSPEITAMIGSSLALMISDIPFAGPIAGVNVGRIGDELIINPTWQQLEKSDINLIVAGTQQGINMVEAGADEVPEEIMLEAMLRGHEEIQKLVNFQLEITKEVGKEKMEVELYEVAPEIEQAVEAFTKDRLLDVILVKEKKAREEAIQALKDETVQHISESIAEDDEEREKKLKDVEIVFDSLLKKEVRRLITVEKIRPDGRKSDEIRSISCEVGLLARTHGSGLFTRGQTQALSVCTLGALGDVQILDGLGVEESKRFMHHYNFPPFSVGEARPPRAPGRREIGHGALGERALEPVIPSEEEFPYTIRLVSEVLESNGSTSQASICASTLALMDAGVPIKAPVAGIAMGLVKEGDQITILSDIQGIEDALGDMDFKVAGTKKGVTALQMDIKIDQLSKEILVKALEQARKGRLYILDKMLAVIDQPRKELSTYAPKIKTMRISPEKIRDVIGPSGRMINQIIDETGVKIDIEQDGRLYIASPDVNMIKKAQQMIENIVRDVEVGETYLGKVKRIEKFGAFVEILPGKEGLVHISQLAEGRVNRVEDVVKIGDDILVKVTEIDEHGRVNLSRKALLKDQNRKFFSKRN</sequence>
<dbReference type="GO" id="GO:0004654">
    <property type="term" value="F:polyribonucleotide nucleotidyltransferase activity"/>
    <property type="evidence" value="ECO:0007669"/>
    <property type="project" value="UniProtKB-UniRule"/>
</dbReference>
<dbReference type="InterPro" id="IPR001247">
    <property type="entry name" value="ExoRNase_PH_dom1"/>
</dbReference>
<gene>
    <name evidence="9 12" type="primary">pnp</name>
    <name evidence="11" type="ORF">CathTA2_2591</name>
    <name evidence="12" type="ORF">HUR95_11615</name>
</gene>
<evidence type="ECO:0000256" key="8">
    <source>
        <dbReference type="ARBA" id="ARBA00022884"/>
    </source>
</evidence>
<evidence type="ECO:0000256" key="9">
    <source>
        <dbReference type="HAMAP-Rule" id="MF_01595"/>
    </source>
</evidence>
<evidence type="ECO:0000256" key="3">
    <source>
        <dbReference type="ARBA" id="ARBA00022490"/>
    </source>
</evidence>
<dbReference type="InterPro" id="IPR004087">
    <property type="entry name" value="KH_dom"/>
</dbReference>
<dbReference type="PANTHER" id="PTHR11252">
    <property type="entry name" value="POLYRIBONUCLEOTIDE NUCLEOTIDYLTRANSFERASE"/>
    <property type="match status" value="1"/>
</dbReference>
<evidence type="ECO:0000256" key="1">
    <source>
        <dbReference type="ARBA" id="ARBA00004496"/>
    </source>
</evidence>
<evidence type="ECO:0000313" key="11">
    <source>
        <dbReference type="EMBL" id="EGL81935.1"/>
    </source>
</evidence>
<dbReference type="Pfam" id="PF01138">
    <property type="entry name" value="RNase_PH"/>
    <property type="match status" value="2"/>
</dbReference>
<dbReference type="InterPro" id="IPR036612">
    <property type="entry name" value="KH_dom_type_1_sf"/>
</dbReference>
<dbReference type="SUPFAM" id="SSF50249">
    <property type="entry name" value="Nucleic acid-binding proteins"/>
    <property type="match status" value="1"/>
</dbReference>
<dbReference type="PANTHER" id="PTHR11252:SF0">
    <property type="entry name" value="POLYRIBONUCLEOTIDE NUCLEOTIDYLTRANSFERASE 1, MITOCHONDRIAL"/>
    <property type="match status" value="1"/>
</dbReference>
<evidence type="ECO:0000313" key="13">
    <source>
        <dbReference type="Proteomes" id="UP000010716"/>
    </source>
</evidence>
<evidence type="ECO:0000256" key="5">
    <source>
        <dbReference type="ARBA" id="ARBA00022695"/>
    </source>
</evidence>
<evidence type="ECO:0000256" key="7">
    <source>
        <dbReference type="ARBA" id="ARBA00022842"/>
    </source>
</evidence>
<dbReference type="InterPro" id="IPR036345">
    <property type="entry name" value="ExoRNase_PH_dom2_sf"/>
</dbReference>
<evidence type="ECO:0000256" key="4">
    <source>
        <dbReference type="ARBA" id="ARBA00022679"/>
    </source>
</evidence>
<dbReference type="EMBL" id="AFCE01000159">
    <property type="protein sequence ID" value="EGL81935.1"/>
    <property type="molecule type" value="Genomic_DNA"/>
</dbReference>
<dbReference type="InterPro" id="IPR003029">
    <property type="entry name" value="S1_domain"/>
</dbReference>
<dbReference type="InterPro" id="IPR004088">
    <property type="entry name" value="KH_dom_type_1"/>
</dbReference>
<dbReference type="SMART" id="SM00322">
    <property type="entry name" value="KH"/>
    <property type="match status" value="1"/>
</dbReference>
<dbReference type="Proteomes" id="UP000825179">
    <property type="component" value="Chromosome"/>
</dbReference>
<dbReference type="SUPFAM" id="SSF54791">
    <property type="entry name" value="Eukaryotic type KH-domain (KH-domain type I)"/>
    <property type="match status" value="1"/>
</dbReference>
<dbReference type="GO" id="GO:0006396">
    <property type="term" value="P:RNA processing"/>
    <property type="evidence" value="ECO:0007669"/>
    <property type="project" value="InterPro"/>
</dbReference>
<dbReference type="InterPro" id="IPR020568">
    <property type="entry name" value="Ribosomal_Su5_D2-typ_SF"/>
</dbReference>
<dbReference type="KEGG" id="cthu:HUR95_11615"/>
<dbReference type="NCBIfam" id="NF008805">
    <property type="entry name" value="PRK11824.1"/>
    <property type="match status" value="1"/>
</dbReference>
<dbReference type="InterPro" id="IPR015848">
    <property type="entry name" value="PNPase_PH_RNA-bd_bac/org-type"/>
</dbReference>
<dbReference type="InterPro" id="IPR036456">
    <property type="entry name" value="PNPase_PH_RNA-bd_sf"/>
</dbReference>
<name>F5L9T6_CALTT</name>
<evidence type="ECO:0000256" key="6">
    <source>
        <dbReference type="ARBA" id="ARBA00022723"/>
    </source>
</evidence>
<comment type="cofactor">
    <cofactor evidence="9">
        <name>Mg(2+)</name>
        <dbReference type="ChEBI" id="CHEBI:18420"/>
    </cofactor>
</comment>
<dbReference type="OrthoDB" id="9804305at2"/>
<evidence type="ECO:0000259" key="10">
    <source>
        <dbReference type="PROSITE" id="PS50126"/>
    </source>
</evidence>
<dbReference type="Gene3D" id="3.30.230.70">
    <property type="entry name" value="GHMP Kinase, N-terminal domain"/>
    <property type="match status" value="2"/>
</dbReference>
<dbReference type="CDD" id="cd02393">
    <property type="entry name" value="KH-I_PNPase"/>
    <property type="match status" value="1"/>
</dbReference>
<feature type="binding site" evidence="9">
    <location>
        <position position="499"/>
    </location>
    <ligand>
        <name>Mg(2+)</name>
        <dbReference type="ChEBI" id="CHEBI:18420"/>
    </ligand>
</feature>
<evidence type="ECO:0000313" key="14">
    <source>
        <dbReference type="Proteomes" id="UP000825179"/>
    </source>
</evidence>
<dbReference type="InterPro" id="IPR012340">
    <property type="entry name" value="NA-bd_OB-fold"/>
</dbReference>
<dbReference type="GO" id="GO:0000287">
    <property type="term" value="F:magnesium ion binding"/>
    <property type="evidence" value="ECO:0007669"/>
    <property type="project" value="UniProtKB-UniRule"/>
</dbReference>
<reference evidence="12 14" key="2">
    <citation type="journal article" date="2020" name="Extremophiles">
        <title>Genomic analysis of Caldalkalibacillus thermarum TA2.A1 reveals aerobic alkaliphilic metabolism and evolutionary hallmarks linking alkaliphilic bacteria and plant life.</title>
        <authorList>
            <person name="de Jong S.I."/>
            <person name="van den Broek M.A."/>
            <person name="Merkel A.Y."/>
            <person name="de la Torre Cortes P."/>
            <person name="Kalamorz F."/>
            <person name="Cook G.M."/>
            <person name="van Loosdrecht M.C.M."/>
            <person name="McMillan D.G.G."/>
        </authorList>
    </citation>
    <scope>NUCLEOTIDE SEQUENCE [LARGE SCALE GENOMIC DNA]</scope>
    <source>
        <strain evidence="12 14">TA2.A1</strain>
    </source>
</reference>
<reference evidence="12" key="3">
    <citation type="submission" date="2021-08" db="EMBL/GenBank/DDBJ databases">
        <authorList>
            <person name="de Jong S."/>
            <person name="van den Broek M."/>
            <person name="Merkel A."/>
            <person name="de la Torre Cortes P."/>
            <person name="Kalamorz F."/>
            <person name="Cook G."/>
            <person name="van Loosdrecht M."/>
            <person name="McMillan D."/>
        </authorList>
    </citation>
    <scope>NUCLEOTIDE SEQUENCE</scope>
    <source>
        <strain evidence="12">TA2.A1</strain>
    </source>
</reference>
<dbReference type="RefSeq" id="WP_007505985.1">
    <property type="nucleotide sequence ID" value="NZ_AFCE01000159.1"/>
</dbReference>
<keyword evidence="5 9" id="KW-0548">Nucleotidyltransferase</keyword>
<dbReference type="InterPro" id="IPR015847">
    <property type="entry name" value="ExoRNase_PH_dom2"/>
</dbReference>
<dbReference type="SUPFAM" id="SSF46915">
    <property type="entry name" value="Polynucleotide phosphorylase/guanosine pentaphosphate synthase (PNPase/GPSI), domain 3"/>
    <property type="match status" value="1"/>
</dbReference>
<dbReference type="FunFam" id="2.40.50.140:FF:000023">
    <property type="entry name" value="Polyribonucleotide nucleotidyltransferase"/>
    <property type="match status" value="1"/>
</dbReference>
<dbReference type="Gene3D" id="2.40.50.140">
    <property type="entry name" value="Nucleic acid-binding proteins"/>
    <property type="match status" value="1"/>
</dbReference>
<keyword evidence="7 9" id="KW-0460">Magnesium</keyword>
<keyword evidence="8 9" id="KW-0694">RNA-binding</keyword>
<keyword evidence="3 9" id="KW-0963">Cytoplasm</keyword>
<feature type="binding site" evidence="9">
    <location>
        <position position="493"/>
    </location>
    <ligand>
        <name>Mg(2+)</name>
        <dbReference type="ChEBI" id="CHEBI:18420"/>
    </ligand>
</feature>
<dbReference type="SUPFAM" id="SSF55666">
    <property type="entry name" value="Ribonuclease PH domain 2-like"/>
    <property type="match status" value="2"/>
</dbReference>
<dbReference type="CDD" id="cd11363">
    <property type="entry name" value="RNase_PH_PNPase_1"/>
    <property type="match status" value="1"/>
</dbReference>
<dbReference type="PIRSF" id="PIRSF005499">
    <property type="entry name" value="PNPase"/>
    <property type="match status" value="1"/>
</dbReference>
<dbReference type="eggNOG" id="COG1185">
    <property type="taxonomic scope" value="Bacteria"/>
</dbReference>
<dbReference type="PROSITE" id="PS50084">
    <property type="entry name" value="KH_TYPE_1"/>
    <property type="match status" value="1"/>
</dbReference>
<evidence type="ECO:0000256" key="2">
    <source>
        <dbReference type="ARBA" id="ARBA00007404"/>
    </source>
</evidence>
<proteinExistence type="inferred from homology"/>
<dbReference type="InterPro" id="IPR027408">
    <property type="entry name" value="PNPase/RNase_PH_dom_sf"/>
</dbReference>
<dbReference type="SUPFAM" id="SSF54211">
    <property type="entry name" value="Ribosomal protein S5 domain 2-like"/>
    <property type="match status" value="2"/>
</dbReference>
<dbReference type="Pfam" id="PF00575">
    <property type="entry name" value="S1"/>
    <property type="match status" value="1"/>
</dbReference>
<evidence type="ECO:0000313" key="12">
    <source>
        <dbReference type="EMBL" id="QZT32976.1"/>
    </source>
</evidence>
<dbReference type="PROSITE" id="PS50126">
    <property type="entry name" value="S1"/>
    <property type="match status" value="1"/>
</dbReference>
<protein>
    <recommendedName>
        <fullName evidence="9">Polyribonucleotide nucleotidyltransferase</fullName>
        <ecNumber evidence="9">2.7.7.8</ecNumber>
    </recommendedName>
    <alternativeName>
        <fullName evidence="9">Polynucleotide phosphorylase</fullName>
        <shortName evidence="9">PNPase</shortName>
    </alternativeName>
</protein>
<dbReference type="Pfam" id="PF00013">
    <property type="entry name" value="KH_1"/>
    <property type="match status" value="1"/>
</dbReference>
<dbReference type="Pfam" id="PF03726">
    <property type="entry name" value="PNPase"/>
    <property type="match status" value="1"/>
</dbReference>
<dbReference type="InterPro" id="IPR012162">
    <property type="entry name" value="PNPase"/>
</dbReference>
<dbReference type="Gene3D" id="3.30.1370.10">
    <property type="entry name" value="K Homology domain, type 1"/>
    <property type="match status" value="1"/>
</dbReference>
<dbReference type="GO" id="GO:0003723">
    <property type="term" value="F:RNA binding"/>
    <property type="evidence" value="ECO:0007669"/>
    <property type="project" value="UniProtKB-UniRule"/>
</dbReference>
<dbReference type="AlphaFoldDB" id="F5L9T6"/>
<comment type="similarity">
    <text evidence="2 9">Belongs to the polyribonucleotide nucleotidyltransferase family.</text>
</comment>
<dbReference type="HAMAP" id="MF_01595">
    <property type="entry name" value="PNPase"/>
    <property type="match status" value="1"/>
</dbReference>
<dbReference type="FunFam" id="3.30.230.70:FF:000001">
    <property type="entry name" value="Polyribonucleotide nucleotidyltransferase"/>
    <property type="match status" value="1"/>
</dbReference>
<dbReference type="SMART" id="SM00316">
    <property type="entry name" value="S1"/>
    <property type="match status" value="1"/>
</dbReference>
<dbReference type="FunFam" id="3.30.1370.10:FF:000001">
    <property type="entry name" value="Polyribonucleotide nucleotidyltransferase"/>
    <property type="match status" value="1"/>
</dbReference>
<reference evidence="11 13" key="1">
    <citation type="journal article" date="2011" name="J. Bacteriol.">
        <title>Draft genome sequence of the thermoalkaliphilic Caldalkalibacillus thermarum strain TA2.A1.</title>
        <authorList>
            <person name="Kalamorz F."/>
            <person name="Keis S."/>
            <person name="McMillan D.G."/>
            <person name="Olsson K."/>
            <person name="Stanton J.A."/>
            <person name="Stockwell P."/>
            <person name="Black M.A."/>
            <person name="Klingeman D.M."/>
            <person name="Land M.L."/>
            <person name="Han C.S."/>
            <person name="Martin S.L."/>
            <person name="Becher S.A."/>
            <person name="Peddie C.J."/>
            <person name="Morgan H.W."/>
            <person name="Matthies D."/>
            <person name="Preiss L."/>
            <person name="Meier T."/>
            <person name="Brown S.D."/>
            <person name="Cook G.M."/>
        </authorList>
    </citation>
    <scope>NUCLEOTIDE SEQUENCE [LARGE SCALE GENOMIC DNA]</scope>
    <source>
        <strain evidence="11 13">TA2.A1</strain>
    </source>
</reference>
<dbReference type="EMBL" id="CP082237">
    <property type="protein sequence ID" value="QZT32976.1"/>
    <property type="molecule type" value="Genomic_DNA"/>
</dbReference>
<dbReference type="GO" id="GO:0000175">
    <property type="term" value="F:3'-5'-RNA exonuclease activity"/>
    <property type="evidence" value="ECO:0007669"/>
    <property type="project" value="TreeGrafter"/>
</dbReference>